<proteinExistence type="predicted"/>
<sequence length="464" mass="53586">MEGEDLKAHPSNILVDIIVHEREEKEKLQVRVEQLTATLQQAHKELEELKRQVLFENNAHERELGIVFDESISMRAEMDYQATTMILENKRMKDQLAVYAVVEEQNKVLKEEVSRVHDEMKSKDLRHREEMENLKESLIEHKIKLQKEFRQRLQDVTGQLSAENAGSDDVKKNQAAGSNNIREQEERQQHISVLMDRFEQTTLTNGMKLELQHSKTLEFQTKELLQVKRELLESRERCASLDQNLKDAKTERDMYRKKSQETDRLRDKNLTLESEIESLHSKVQNATRLTETWKKRAMHAKSSITPEHSNPHVFPAVDKRRLAQDGRGNMQGRRGAAHGEMSFQSQSKDELTPQDSSLSWKQMEQTDPSFLLPDDDEDVRNIWNNQYSRGTITAGVQPDARSTSAPPIHNLRGSSLNGSSLAQFHIPAVQPGRRTEPLKMFRSQANANGTKTHKSKKNRYLSVL</sequence>
<feature type="region of interest" description="Disordered" evidence="2">
    <location>
        <begin position="160"/>
        <end position="187"/>
    </location>
</feature>
<dbReference type="KEGG" id="gtt:GUITHDRAFT_160413"/>
<keyword evidence="5" id="KW-1185">Reference proteome</keyword>
<feature type="compositionally biased region" description="Basic residues" evidence="2">
    <location>
        <begin position="451"/>
        <end position="464"/>
    </location>
</feature>
<evidence type="ECO:0000313" key="3">
    <source>
        <dbReference type="EMBL" id="EKX55258.1"/>
    </source>
</evidence>
<gene>
    <name evidence="3" type="ORF">GUITHDRAFT_160413</name>
</gene>
<evidence type="ECO:0000256" key="1">
    <source>
        <dbReference type="SAM" id="Coils"/>
    </source>
</evidence>
<dbReference type="EMBL" id="JH992965">
    <property type="protein sequence ID" value="EKX55258.1"/>
    <property type="molecule type" value="Genomic_DNA"/>
</dbReference>
<feature type="coiled-coil region" evidence="1">
    <location>
        <begin position="18"/>
        <end position="63"/>
    </location>
</feature>
<dbReference type="AlphaFoldDB" id="L1K4I0"/>
<evidence type="ECO:0000313" key="4">
    <source>
        <dbReference type="EnsemblProtists" id="EKX55258"/>
    </source>
</evidence>
<feature type="region of interest" description="Disordered" evidence="2">
    <location>
        <begin position="326"/>
        <end position="363"/>
    </location>
</feature>
<accession>L1K4I0</accession>
<organism evidence="3">
    <name type="scientific">Guillardia theta (strain CCMP2712)</name>
    <name type="common">Cryptophyte</name>
    <dbReference type="NCBI Taxonomy" id="905079"/>
    <lineage>
        <taxon>Eukaryota</taxon>
        <taxon>Cryptophyceae</taxon>
        <taxon>Pyrenomonadales</taxon>
        <taxon>Geminigeraceae</taxon>
        <taxon>Guillardia</taxon>
    </lineage>
</organism>
<feature type="coiled-coil region" evidence="1">
    <location>
        <begin position="99"/>
        <end position="151"/>
    </location>
</feature>
<evidence type="ECO:0000256" key="2">
    <source>
        <dbReference type="SAM" id="MobiDB-lite"/>
    </source>
</evidence>
<feature type="coiled-coil region" evidence="1">
    <location>
        <begin position="217"/>
        <end position="289"/>
    </location>
</feature>
<dbReference type="HOGENOM" id="CLU_589813_0_0_1"/>
<protein>
    <submittedName>
        <fullName evidence="3 4">Uncharacterized protein</fullName>
    </submittedName>
</protein>
<dbReference type="PaxDb" id="55529-EKX55258"/>
<dbReference type="Proteomes" id="UP000011087">
    <property type="component" value="Unassembled WGS sequence"/>
</dbReference>
<dbReference type="EnsemblProtists" id="EKX55258">
    <property type="protein sequence ID" value="EKX55258"/>
    <property type="gene ID" value="GUITHDRAFT_160413"/>
</dbReference>
<feature type="compositionally biased region" description="Polar residues" evidence="2">
    <location>
        <begin position="353"/>
        <end position="363"/>
    </location>
</feature>
<dbReference type="RefSeq" id="XP_005842238.1">
    <property type="nucleotide sequence ID" value="XM_005842181.1"/>
</dbReference>
<evidence type="ECO:0000313" key="5">
    <source>
        <dbReference type="Proteomes" id="UP000011087"/>
    </source>
</evidence>
<dbReference type="GeneID" id="17311870"/>
<reference evidence="5" key="2">
    <citation type="submission" date="2012-11" db="EMBL/GenBank/DDBJ databases">
        <authorList>
            <person name="Kuo A."/>
            <person name="Curtis B.A."/>
            <person name="Tanifuji G."/>
            <person name="Burki F."/>
            <person name="Gruber A."/>
            <person name="Irimia M."/>
            <person name="Maruyama S."/>
            <person name="Arias M.C."/>
            <person name="Ball S.G."/>
            <person name="Gile G.H."/>
            <person name="Hirakawa Y."/>
            <person name="Hopkins J.F."/>
            <person name="Rensing S.A."/>
            <person name="Schmutz J."/>
            <person name="Symeonidi A."/>
            <person name="Elias M."/>
            <person name="Eveleigh R.J."/>
            <person name="Herman E.K."/>
            <person name="Klute M.J."/>
            <person name="Nakayama T."/>
            <person name="Obornik M."/>
            <person name="Reyes-Prieto A."/>
            <person name="Armbrust E.V."/>
            <person name="Aves S.J."/>
            <person name="Beiko R.G."/>
            <person name="Coutinho P."/>
            <person name="Dacks J.B."/>
            <person name="Durnford D.G."/>
            <person name="Fast N.M."/>
            <person name="Green B.R."/>
            <person name="Grisdale C."/>
            <person name="Hempe F."/>
            <person name="Henrissat B."/>
            <person name="Hoppner M.P."/>
            <person name="Ishida K.-I."/>
            <person name="Kim E."/>
            <person name="Koreny L."/>
            <person name="Kroth P.G."/>
            <person name="Liu Y."/>
            <person name="Malik S.-B."/>
            <person name="Maier U.G."/>
            <person name="McRose D."/>
            <person name="Mock T."/>
            <person name="Neilson J.A."/>
            <person name="Onodera N.T."/>
            <person name="Poole A.M."/>
            <person name="Pritham E.J."/>
            <person name="Richards T.A."/>
            <person name="Rocap G."/>
            <person name="Roy S.W."/>
            <person name="Sarai C."/>
            <person name="Schaack S."/>
            <person name="Shirato S."/>
            <person name="Slamovits C.H."/>
            <person name="Spencer D.F."/>
            <person name="Suzuki S."/>
            <person name="Worden A.Z."/>
            <person name="Zauner S."/>
            <person name="Barry K."/>
            <person name="Bell C."/>
            <person name="Bharti A.K."/>
            <person name="Crow J.A."/>
            <person name="Grimwood J."/>
            <person name="Kramer R."/>
            <person name="Lindquist E."/>
            <person name="Lucas S."/>
            <person name="Salamov A."/>
            <person name="McFadden G.I."/>
            <person name="Lane C.E."/>
            <person name="Keeling P.J."/>
            <person name="Gray M.W."/>
            <person name="Grigoriev I.V."/>
            <person name="Archibald J.M."/>
        </authorList>
    </citation>
    <scope>NUCLEOTIDE SEQUENCE</scope>
    <source>
        <strain evidence="5">CCMP2712</strain>
    </source>
</reference>
<feature type="region of interest" description="Disordered" evidence="2">
    <location>
        <begin position="444"/>
        <end position="464"/>
    </location>
</feature>
<name>L1K4I0_GUITC</name>
<reference evidence="3 5" key="1">
    <citation type="journal article" date="2012" name="Nature">
        <title>Algal genomes reveal evolutionary mosaicism and the fate of nucleomorphs.</title>
        <authorList>
            <consortium name="DOE Joint Genome Institute"/>
            <person name="Curtis B.A."/>
            <person name="Tanifuji G."/>
            <person name="Burki F."/>
            <person name="Gruber A."/>
            <person name="Irimia M."/>
            <person name="Maruyama S."/>
            <person name="Arias M.C."/>
            <person name="Ball S.G."/>
            <person name="Gile G.H."/>
            <person name="Hirakawa Y."/>
            <person name="Hopkins J.F."/>
            <person name="Kuo A."/>
            <person name="Rensing S.A."/>
            <person name="Schmutz J."/>
            <person name="Symeonidi A."/>
            <person name="Elias M."/>
            <person name="Eveleigh R.J."/>
            <person name="Herman E.K."/>
            <person name="Klute M.J."/>
            <person name="Nakayama T."/>
            <person name="Obornik M."/>
            <person name="Reyes-Prieto A."/>
            <person name="Armbrust E.V."/>
            <person name="Aves S.J."/>
            <person name="Beiko R.G."/>
            <person name="Coutinho P."/>
            <person name="Dacks J.B."/>
            <person name="Durnford D.G."/>
            <person name="Fast N.M."/>
            <person name="Green B.R."/>
            <person name="Grisdale C.J."/>
            <person name="Hempel F."/>
            <person name="Henrissat B."/>
            <person name="Hoppner M.P."/>
            <person name="Ishida K."/>
            <person name="Kim E."/>
            <person name="Koreny L."/>
            <person name="Kroth P.G."/>
            <person name="Liu Y."/>
            <person name="Malik S.B."/>
            <person name="Maier U.G."/>
            <person name="McRose D."/>
            <person name="Mock T."/>
            <person name="Neilson J.A."/>
            <person name="Onodera N.T."/>
            <person name="Poole A.M."/>
            <person name="Pritham E.J."/>
            <person name="Richards T.A."/>
            <person name="Rocap G."/>
            <person name="Roy S.W."/>
            <person name="Sarai C."/>
            <person name="Schaack S."/>
            <person name="Shirato S."/>
            <person name="Slamovits C.H."/>
            <person name="Spencer D.F."/>
            <person name="Suzuki S."/>
            <person name="Worden A.Z."/>
            <person name="Zauner S."/>
            <person name="Barry K."/>
            <person name="Bell C."/>
            <person name="Bharti A.K."/>
            <person name="Crow J.A."/>
            <person name="Grimwood J."/>
            <person name="Kramer R."/>
            <person name="Lindquist E."/>
            <person name="Lucas S."/>
            <person name="Salamov A."/>
            <person name="McFadden G.I."/>
            <person name="Lane C.E."/>
            <person name="Keeling P.J."/>
            <person name="Gray M.W."/>
            <person name="Grigoriev I.V."/>
            <person name="Archibald J.M."/>
        </authorList>
    </citation>
    <scope>NUCLEOTIDE SEQUENCE</scope>
    <source>
        <strain evidence="3 5">CCMP2712</strain>
    </source>
</reference>
<reference evidence="4" key="3">
    <citation type="submission" date="2016-03" db="UniProtKB">
        <authorList>
            <consortium name="EnsemblProtists"/>
        </authorList>
    </citation>
    <scope>IDENTIFICATION</scope>
</reference>
<keyword evidence="1" id="KW-0175">Coiled coil</keyword>